<dbReference type="InterPro" id="IPR009001">
    <property type="entry name" value="Transl_elong_EF1A/Init_IF2_C"/>
</dbReference>
<dbReference type="InterPro" id="IPR000795">
    <property type="entry name" value="T_Tr_GTP-bd_dom"/>
</dbReference>
<dbReference type="NCBIfam" id="NF000766">
    <property type="entry name" value="PRK00049.1"/>
    <property type="match status" value="1"/>
</dbReference>
<dbReference type="InterPro" id="IPR004160">
    <property type="entry name" value="Transl_elong_EFTu/EF1A_C"/>
</dbReference>
<dbReference type="PROSITE" id="PS00301">
    <property type="entry name" value="G_TR_1"/>
    <property type="match status" value="1"/>
</dbReference>
<keyword evidence="7" id="KW-0648">Protein biosynthesis</keyword>
<evidence type="ECO:0000256" key="4">
    <source>
        <dbReference type="ARBA" id="ARBA00017898"/>
    </source>
</evidence>
<dbReference type="NCBIfam" id="NF009373">
    <property type="entry name" value="PRK12736.1"/>
    <property type="match status" value="1"/>
</dbReference>
<keyword evidence="14" id="KW-1185">Reference proteome</keyword>
<evidence type="ECO:0000256" key="7">
    <source>
        <dbReference type="ARBA" id="ARBA00022917"/>
    </source>
</evidence>
<evidence type="ECO:0000313" key="13">
    <source>
        <dbReference type="EMBL" id="WAR25127.1"/>
    </source>
</evidence>
<sequence>MASHVFRKLFLLNKSPVSAQYGANVCIRNLCVSATLRFATPGPPVAGKATFKRDKPHINIGTVGHVDHGKTTLTAAITKVLEEKKMAKFMKYEDIDKNPEEKARGITINATVVDYETDSRHYGHVDCPGHADYIKNMITGAAQMDGCILVVAATDGTMPQTREHLILAKQIGIKKLVVFINKADAADAEMLELVEMEIRELLTEIGFDGDNTPIVCGSALNCLNGENPTLGKEKVLELLKHVDEYIPLPQRDLDKDFSLPVEGVVNITGRGVVITGKLDQGVIKKGDACEVIGYDKKLKSSIQGIEMFRQLLDRGEAGDQMGCLVKGIKKEEVRRGMVLCKPGLYDLHNYVESQLYLLKPEEGGRTKPILPFQQLMMYNKSFAMAATSEIPHRDMVMPGEDTAVRFVLGHGMPVTEGDRFTLRDGKGTIGYGVITSLLERRDLAEFEKVKKERKKARKAAAEAEEQ</sequence>
<dbReference type="PROSITE" id="PS51722">
    <property type="entry name" value="G_TR_2"/>
    <property type="match status" value="1"/>
</dbReference>
<evidence type="ECO:0000256" key="5">
    <source>
        <dbReference type="ARBA" id="ARBA00022741"/>
    </source>
</evidence>
<evidence type="ECO:0000256" key="3">
    <source>
        <dbReference type="ARBA" id="ARBA00011986"/>
    </source>
</evidence>
<dbReference type="Gene3D" id="3.40.50.300">
    <property type="entry name" value="P-loop containing nucleotide triphosphate hydrolases"/>
    <property type="match status" value="1"/>
</dbReference>
<evidence type="ECO:0000259" key="12">
    <source>
        <dbReference type="PROSITE" id="PS51722"/>
    </source>
</evidence>
<dbReference type="CDD" id="cd01884">
    <property type="entry name" value="EF_Tu"/>
    <property type="match status" value="1"/>
</dbReference>
<evidence type="ECO:0000256" key="6">
    <source>
        <dbReference type="ARBA" id="ARBA00022768"/>
    </source>
</evidence>
<dbReference type="InterPro" id="IPR031157">
    <property type="entry name" value="G_TR_CS"/>
</dbReference>
<dbReference type="Pfam" id="PF03144">
    <property type="entry name" value="GTP_EFTU_D2"/>
    <property type="match status" value="1"/>
</dbReference>
<keyword evidence="8" id="KW-0809">Transit peptide</keyword>
<evidence type="ECO:0000313" key="14">
    <source>
        <dbReference type="Proteomes" id="UP001164746"/>
    </source>
</evidence>
<name>A0ABY7FU36_MYAAR</name>
<dbReference type="InterPro" id="IPR027417">
    <property type="entry name" value="P-loop_NTPase"/>
</dbReference>
<dbReference type="SUPFAM" id="SSF52540">
    <property type="entry name" value="P-loop containing nucleoside triphosphate hydrolases"/>
    <property type="match status" value="1"/>
</dbReference>
<organism evidence="13 14">
    <name type="scientific">Mya arenaria</name>
    <name type="common">Soft-shell clam</name>
    <dbReference type="NCBI Taxonomy" id="6604"/>
    <lineage>
        <taxon>Eukaryota</taxon>
        <taxon>Metazoa</taxon>
        <taxon>Spiralia</taxon>
        <taxon>Lophotrochozoa</taxon>
        <taxon>Mollusca</taxon>
        <taxon>Bivalvia</taxon>
        <taxon>Autobranchia</taxon>
        <taxon>Heteroconchia</taxon>
        <taxon>Euheterodonta</taxon>
        <taxon>Imparidentia</taxon>
        <taxon>Neoheterodontei</taxon>
        <taxon>Myida</taxon>
        <taxon>Myoidea</taxon>
        <taxon>Myidae</taxon>
        <taxon>Mya</taxon>
    </lineage>
</organism>
<comment type="subcellular location">
    <subcellularLocation>
        <location evidence="1">Mitochondrion</location>
    </subcellularLocation>
</comment>
<evidence type="ECO:0000256" key="2">
    <source>
        <dbReference type="ARBA" id="ARBA00007249"/>
    </source>
</evidence>
<keyword evidence="9" id="KW-0496">Mitochondrion</keyword>
<dbReference type="Pfam" id="PF03143">
    <property type="entry name" value="GTP_EFTU_D3"/>
    <property type="match status" value="1"/>
</dbReference>
<dbReference type="NCBIfam" id="TIGR00231">
    <property type="entry name" value="small_GTP"/>
    <property type="match status" value="1"/>
</dbReference>
<protein>
    <recommendedName>
        <fullName evidence="4">Elongation factor Tu, mitochondrial</fullName>
        <ecNumber evidence="3">3.6.5.3</ecNumber>
    </recommendedName>
</protein>
<dbReference type="Gene3D" id="2.40.30.10">
    <property type="entry name" value="Translation factors"/>
    <property type="match status" value="2"/>
</dbReference>
<evidence type="ECO:0000256" key="10">
    <source>
        <dbReference type="ARBA" id="ARBA00023134"/>
    </source>
</evidence>
<evidence type="ECO:0000256" key="8">
    <source>
        <dbReference type="ARBA" id="ARBA00022946"/>
    </source>
</evidence>
<comment type="catalytic activity">
    <reaction evidence="11">
        <text>GTP + H2O = GDP + phosphate + H(+)</text>
        <dbReference type="Rhea" id="RHEA:19669"/>
        <dbReference type="ChEBI" id="CHEBI:15377"/>
        <dbReference type="ChEBI" id="CHEBI:15378"/>
        <dbReference type="ChEBI" id="CHEBI:37565"/>
        <dbReference type="ChEBI" id="CHEBI:43474"/>
        <dbReference type="ChEBI" id="CHEBI:58189"/>
        <dbReference type="EC" id="3.6.5.3"/>
    </reaction>
    <physiologicalReaction direction="left-to-right" evidence="11">
        <dbReference type="Rhea" id="RHEA:19670"/>
    </physiologicalReaction>
</comment>
<evidence type="ECO:0000256" key="1">
    <source>
        <dbReference type="ARBA" id="ARBA00004173"/>
    </source>
</evidence>
<dbReference type="Pfam" id="PF00009">
    <property type="entry name" value="GTP_EFTU"/>
    <property type="match status" value="1"/>
</dbReference>
<proteinExistence type="inferred from homology"/>
<dbReference type="PANTHER" id="PTHR43721">
    <property type="entry name" value="ELONGATION FACTOR TU-RELATED"/>
    <property type="match status" value="1"/>
</dbReference>
<dbReference type="InterPro" id="IPR041709">
    <property type="entry name" value="EF-Tu_GTP-bd"/>
</dbReference>
<evidence type="ECO:0000256" key="11">
    <source>
        <dbReference type="ARBA" id="ARBA00051990"/>
    </source>
</evidence>
<dbReference type="SUPFAM" id="SSF50465">
    <property type="entry name" value="EF-Tu/eEF-1alpha/eIF2-gamma C-terminal domain"/>
    <property type="match status" value="1"/>
</dbReference>
<dbReference type="Proteomes" id="UP001164746">
    <property type="component" value="Chromosome 14"/>
</dbReference>
<dbReference type="InterPro" id="IPR004161">
    <property type="entry name" value="EFTu-like_2"/>
</dbReference>
<dbReference type="PANTHER" id="PTHR43721:SF36">
    <property type="entry name" value="ELONGATION FACTOR TU, MITOCHONDRIAL"/>
    <property type="match status" value="1"/>
</dbReference>
<dbReference type="CDD" id="cd03697">
    <property type="entry name" value="EFTU_II"/>
    <property type="match status" value="1"/>
</dbReference>
<dbReference type="PRINTS" id="PR00315">
    <property type="entry name" value="ELONGATNFCT"/>
</dbReference>
<dbReference type="InterPro" id="IPR033720">
    <property type="entry name" value="EFTU_2"/>
</dbReference>
<gene>
    <name evidence="13" type="ORF">MAR_010831</name>
</gene>
<evidence type="ECO:0000256" key="9">
    <source>
        <dbReference type="ARBA" id="ARBA00023128"/>
    </source>
</evidence>
<dbReference type="SUPFAM" id="SSF50447">
    <property type="entry name" value="Translation proteins"/>
    <property type="match status" value="1"/>
</dbReference>
<accession>A0ABY7FU36</accession>
<dbReference type="EC" id="3.6.5.3" evidence="3"/>
<keyword evidence="6" id="KW-0251">Elongation factor</keyword>
<feature type="domain" description="Tr-type G" evidence="12">
    <location>
        <begin position="55"/>
        <end position="250"/>
    </location>
</feature>
<reference evidence="13" key="1">
    <citation type="submission" date="2022-11" db="EMBL/GenBank/DDBJ databases">
        <title>Centuries of genome instability and evolution in soft-shell clam transmissible cancer (bioRxiv).</title>
        <authorList>
            <person name="Hart S.F.M."/>
            <person name="Yonemitsu M.A."/>
            <person name="Giersch R.M."/>
            <person name="Beal B.F."/>
            <person name="Arriagada G."/>
            <person name="Davis B.W."/>
            <person name="Ostrander E.A."/>
            <person name="Goff S.P."/>
            <person name="Metzger M.J."/>
        </authorList>
    </citation>
    <scope>NUCLEOTIDE SEQUENCE</scope>
    <source>
        <strain evidence="13">MELC-2E11</strain>
        <tissue evidence="13">Siphon/mantle</tissue>
    </source>
</reference>
<keyword evidence="5" id="KW-0547">Nucleotide-binding</keyword>
<keyword evidence="10" id="KW-0342">GTP-binding</keyword>
<comment type="similarity">
    <text evidence="2">Belongs to the TRAFAC class translation factor GTPase superfamily. Classic translation factor GTPase family. EF-Tu/EF-1A subfamily.</text>
</comment>
<dbReference type="EMBL" id="CP111025">
    <property type="protein sequence ID" value="WAR25127.1"/>
    <property type="molecule type" value="Genomic_DNA"/>
</dbReference>
<dbReference type="InterPro" id="IPR009000">
    <property type="entry name" value="Transl_B-barrel_sf"/>
</dbReference>
<dbReference type="InterPro" id="IPR050055">
    <property type="entry name" value="EF-Tu_GTPase"/>
</dbReference>
<dbReference type="InterPro" id="IPR005225">
    <property type="entry name" value="Small_GTP-bd"/>
</dbReference>
<dbReference type="NCBIfam" id="NF009372">
    <property type="entry name" value="PRK12735.1"/>
    <property type="match status" value="1"/>
</dbReference>